<dbReference type="AlphaFoldDB" id="A0A8F1SB75"/>
<gene>
    <name evidence="1" type="ORF">KOY48_05440</name>
</gene>
<accession>A0A8F1SB75</accession>
<dbReference type="KEGG" id="mnd:KOY48_05440"/>
<proteinExistence type="predicted"/>
<evidence type="ECO:0000313" key="1">
    <source>
        <dbReference type="EMBL" id="QWQ32254.1"/>
    </source>
</evidence>
<reference evidence="1" key="1">
    <citation type="submission" date="2021-06" db="EMBL/GenBank/DDBJ databases">
        <title>An adapted protocol for Saccharibacteria cultivation: two new species join this phylum of Candidate Phyla Radiations.</title>
        <authorList>
            <person name="Ibrahim A."/>
            <person name="Maatouk M."/>
            <person name="Zgheib R."/>
            <person name="Haddad G."/>
            <person name="Bou Khalil J."/>
            <person name="Raoult D."/>
            <person name="Bittar F."/>
        </authorList>
    </citation>
    <scope>NUCLEOTIDE SEQUENCE</scope>
    <source>
        <strain evidence="1">IHU1</strain>
    </source>
</reference>
<dbReference type="Proteomes" id="UP000679129">
    <property type="component" value="Chromosome"/>
</dbReference>
<organism evidence="1 2">
    <name type="scientific">Candidatus Minimicrobia naudis</name>
    <dbReference type="NCBI Taxonomy" id="2841263"/>
    <lineage>
        <taxon>Bacteria</taxon>
        <taxon>Candidatus Saccharimonadota</taxon>
        <taxon>Candidatus Saccharimonadota incertae sedis</taxon>
        <taxon>Candidatus Minimicrobia</taxon>
    </lineage>
</organism>
<evidence type="ECO:0000313" key="2">
    <source>
        <dbReference type="Proteomes" id="UP000679129"/>
    </source>
</evidence>
<dbReference type="EMBL" id="CP076460">
    <property type="protein sequence ID" value="QWQ32254.1"/>
    <property type="molecule type" value="Genomic_DNA"/>
</dbReference>
<name>A0A8F1SB75_9BACT</name>
<sequence>MSKNNSDNEYNAVRRRASAKNIPTTMAIKIAKNPPISHWFFQYFLGVF</sequence>
<keyword evidence="2" id="KW-1185">Reference proteome</keyword>
<protein>
    <submittedName>
        <fullName evidence="1">Uncharacterized protein</fullName>
    </submittedName>
</protein>